<evidence type="ECO:0000313" key="5">
    <source>
        <dbReference type="EMBL" id="OIO18946.1"/>
    </source>
</evidence>
<dbReference type="AlphaFoldDB" id="A0A1J4U3D1"/>
<evidence type="ECO:0000256" key="1">
    <source>
        <dbReference type="ARBA" id="ARBA00022729"/>
    </source>
</evidence>
<feature type="transmembrane region" description="Helical" evidence="4">
    <location>
        <begin position="54"/>
        <end position="76"/>
    </location>
</feature>
<reference evidence="5 6" key="1">
    <citation type="journal article" date="2016" name="Environ. Microbiol.">
        <title>Genomic resolution of a cold subsurface aquifer community provides metabolic insights for novel microbes adapted to high CO concentrations.</title>
        <authorList>
            <person name="Probst A.J."/>
            <person name="Castelle C.J."/>
            <person name="Singh A."/>
            <person name="Brown C.T."/>
            <person name="Anantharaman K."/>
            <person name="Sharon I."/>
            <person name="Hug L.A."/>
            <person name="Burstein D."/>
            <person name="Emerson J.B."/>
            <person name="Thomas B.C."/>
            <person name="Banfield J.F."/>
        </authorList>
    </citation>
    <scope>NUCLEOTIDE SEQUENCE [LARGE SCALE GENOMIC DNA]</scope>
    <source>
        <strain evidence="5">CG1_02_32_51</strain>
    </source>
</reference>
<gene>
    <name evidence="5" type="ORF">AUJ23_02750</name>
</gene>
<keyword evidence="2" id="KW-0677">Repeat</keyword>
<keyword evidence="1" id="KW-0732">Signal</keyword>
<organism evidence="5 6">
    <name type="scientific">Candidatus Magasanikbacteria bacterium CG1_02_32_51</name>
    <dbReference type="NCBI Taxonomy" id="1805238"/>
    <lineage>
        <taxon>Bacteria</taxon>
        <taxon>Candidatus Magasanikiibacteriota</taxon>
    </lineage>
</organism>
<accession>A0A1J4U3D1</accession>
<keyword evidence="4" id="KW-1133">Transmembrane helix</keyword>
<sequence length="314" mass="32421">MKNKKILLVLSGFFVAVSALLFFVPKFVQADSNYGLDATAQSAGLPMTKDLASILGNVIGSALSLISILFFGLMLYGGITWMTARGKPENTAKALDTIIAATIGIVIILAAYAITNFVFSNVISGSGGPSTPRGGPLQIDVNCGNGVLDSGEPCDDNGNIGNGCKIDCTVESGWTCAPDPSFPGTSSCTRTGTGVVGSLCPNGNECLASLNCNSSTKKCEVANSDPAPQKWCLPTGGTCHQVTGDCPTGEVPYDFIATCKSNEVSVSPVGCYCTNENDVAVLGGGEKFFDYSSEECATRIDIQSISGGSGCTYK</sequence>
<evidence type="ECO:0000256" key="3">
    <source>
        <dbReference type="ARBA" id="ARBA00023157"/>
    </source>
</evidence>
<dbReference type="Proteomes" id="UP000181941">
    <property type="component" value="Unassembled WGS sequence"/>
</dbReference>
<dbReference type="InterPro" id="IPR043993">
    <property type="entry name" value="T4SS_pilin"/>
</dbReference>
<name>A0A1J4U3D1_9BACT</name>
<dbReference type="InterPro" id="IPR011936">
    <property type="entry name" value="Myxo_disulph_rpt"/>
</dbReference>
<keyword evidence="4" id="KW-0472">Membrane</keyword>
<evidence type="ECO:0000256" key="2">
    <source>
        <dbReference type="ARBA" id="ARBA00022737"/>
    </source>
</evidence>
<protein>
    <submittedName>
        <fullName evidence="5">Uncharacterized protein</fullName>
    </submittedName>
</protein>
<feature type="transmembrane region" description="Helical" evidence="4">
    <location>
        <begin position="97"/>
        <end position="119"/>
    </location>
</feature>
<evidence type="ECO:0000256" key="4">
    <source>
        <dbReference type="SAM" id="Phobius"/>
    </source>
</evidence>
<dbReference type="EMBL" id="MNVC01000031">
    <property type="protein sequence ID" value="OIO18946.1"/>
    <property type="molecule type" value="Genomic_DNA"/>
</dbReference>
<evidence type="ECO:0000313" key="6">
    <source>
        <dbReference type="Proteomes" id="UP000181941"/>
    </source>
</evidence>
<keyword evidence="3" id="KW-1015">Disulfide bond</keyword>
<comment type="caution">
    <text evidence="5">The sequence shown here is derived from an EMBL/GenBank/DDBJ whole genome shotgun (WGS) entry which is preliminary data.</text>
</comment>
<dbReference type="Pfam" id="PF18895">
    <property type="entry name" value="T4SS_pilin"/>
    <property type="match status" value="1"/>
</dbReference>
<dbReference type="NCBIfam" id="TIGR02232">
    <property type="entry name" value="myxo_disulf_rpt"/>
    <property type="match status" value="1"/>
</dbReference>
<proteinExistence type="predicted"/>
<dbReference type="STRING" id="1805238.AUJ23_02750"/>
<keyword evidence="4" id="KW-0812">Transmembrane</keyword>